<dbReference type="Proteomes" id="UP000243217">
    <property type="component" value="Unassembled WGS sequence"/>
</dbReference>
<proteinExistence type="predicted"/>
<dbReference type="AlphaFoldDB" id="A0A1V9YKS5"/>
<comment type="caution">
    <text evidence="2">The sequence shown here is derived from an EMBL/GenBank/DDBJ whole genome shotgun (WGS) entry which is preliminary data.</text>
</comment>
<accession>A0A1V9YKS5</accession>
<evidence type="ECO:0000313" key="3">
    <source>
        <dbReference type="Proteomes" id="UP000243217"/>
    </source>
</evidence>
<keyword evidence="1" id="KW-0812">Transmembrane</keyword>
<evidence type="ECO:0000313" key="2">
    <source>
        <dbReference type="EMBL" id="OQR86329.1"/>
    </source>
</evidence>
<feature type="transmembrane region" description="Helical" evidence="1">
    <location>
        <begin position="30"/>
        <end position="56"/>
    </location>
</feature>
<gene>
    <name evidence="2" type="ORF">THRCLA_10555</name>
</gene>
<keyword evidence="3" id="KW-1185">Reference proteome</keyword>
<dbReference type="EMBL" id="JNBS01003535">
    <property type="protein sequence ID" value="OQR86329.1"/>
    <property type="molecule type" value="Genomic_DNA"/>
</dbReference>
<evidence type="ECO:0000256" key="1">
    <source>
        <dbReference type="SAM" id="Phobius"/>
    </source>
</evidence>
<reference evidence="2 3" key="1">
    <citation type="journal article" date="2014" name="Genome Biol. Evol.">
        <title>The secreted proteins of Achlya hypogyna and Thraustotheca clavata identify the ancestral oomycete secretome and reveal gene acquisitions by horizontal gene transfer.</title>
        <authorList>
            <person name="Misner I."/>
            <person name="Blouin N."/>
            <person name="Leonard G."/>
            <person name="Richards T.A."/>
            <person name="Lane C.E."/>
        </authorList>
    </citation>
    <scope>NUCLEOTIDE SEQUENCE [LARGE SCALE GENOMIC DNA]</scope>
    <source>
        <strain evidence="2 3">ATCC 34112</strain>
    </source>
</reference>
<keyword evidence="1" id="KW-1133">Transmembrane helix</keyword>
<protein>
    <submittedName>
        <fullName evidence="2">Uncharacterized protein</fullName>
    </submittedName>
</protein>
<sequence>MCLFIVDIWVSIEFVTRAIFRLDQLQDVRISLLACFYLSPMLWLAYGALMLLSFILKKIHKERIFNEADPTLTALAVMITTGPITNLQSHFSFHLFAKDENSNESALPVIMFCLTIGMLPIIYGLFPGFPTWCRGSNKTVPVDLSYGSFKMNDIKHRFTHYFALMSLTESALNIKSGSMYQLFDLDRKFKRNLGMSQRGADCYLLFGCGKQRTSF</sequence>
<organism evidence="2 3">
    <name type="scientific">Thraustotheca clavata</name>
    <dbReference type="NCBI Taxonomy" id="74557"/>
    <lineage>
        <taxon>Eukaryota</taxon>
        <taxon>Sar</taxon>
        <taxon>Stramenopiles</taxon>
        <taxon>Oomycota</taxon>
        <taxon>Saprolegniomycetes</taxon>
        <taxon>Saprolegniales</taxon>
        <taxon>Achlyaceae</taxon>
        <taxon>Thraustotheca</taxon>
    </lineage>
</organism>
<name>A0A1V9YKS5_9STRA</name>
<keyword evidence="1" id="KW-0472">Membrane</keyword>
<feature type="transmembrane region" description="Helical" evidence="1">
    <location>
        <begin position="105"/>
        <end position="126"/>
    </location>
</feature>